<dbReference type="STRING" id="349521.HCH_07067"/>
<gene>
    <name evidence="3" type="ordered locus">HCH_07067</name>
</gene>
<feature type="domain" description="TnsA endonuclease N-terminal" evidence="2">
    <location>
        <begin position="97"/>
        <end position="189"/>
    </location>
</feature>
<sequence>MLGKTGVAWALQMSRTSSFLCPYPREVIGLLEPAILRRLQKEKRGQGFGKDYKPFLTVRDVPSKGRIHRRPALTNNRVVHLLSDLELAVFLLFDWQSAVMDIREQFPLNPEATINIARRLGVKHPAYKGVLQVMTTDLLVDFQIKNQHSSQAISVKYAQDLEDERTIEKLEIERRYWEGEGIEWYIFTEHEVPVISVKNIRWLAPHMHSYDLEERERNQAFESIVQVLDANPEERLPVPLKELDAKLGLKPGSNLQYFRHLAAQNAFQWDIHNQLHTSLKAKDITISGYWLAKDIEYVHA</sequence>
<dbReference type="Gene3D" id="3.40.1350.10">
    <property type="match status" value="1"/>
</dbReference>
<name>Q2S6P5_HAHCH</name>
<dbReference type="SUPFAM" id="SSF52980">
    <property type="entry name" value="Restriction endonuclease-like"/>
    <property type="match status" value="1"/>
</dbReference>
<keyword evidence="4" id="KW-1185">Reference proteome</keyword>
<dbReference type="AlphaFoldDB" id="Q2S6P5"/>
<evidence type="ECO:0000259" key="2">
    <source>
        <dbReference type="Pfam" id="PF08722"/>
    </source>
</evidence>
<accession>Q2S6P5</accession>
<evidence type="ECO:0000259" key="1">
    <source>
        <dbReference type="Pfam" id="PF08721"/>
    </source>
</evidence>
<dbReference type="InterPro" id="IPR011335">
    <property type="entry name" value="Restrct_endonuc-II-like"/>
</dbReference>
<dbReference type="GO" id="GO:0003676">
    <property type="term" value="F:nucleic acid binding"/>
    <property type="evidence" value="ECO:0007669"/>
    <property type="project" value="InterPro"/>
</dbReference>
<dbReference type="KEGG" id="hch:HCH_07067"/>
<evidence type="ECO:0000313" key="3">
    <source>
        <dbReference type="EMBL" id="ABC33679.1"/>
    </source>
</evidence>
<proteinExistence type="predicted"/>
<dbReference type="InterPro" id="IPR014832">
    <property type="entry name" value="TnsA_C"/>
</dbReference>
<dbReference type="Pfam" id="PF08721">
    <property type="entry name" value="Tn7_Tnp_TnsA_C"/>
    <property type="match status" value="1"/>
</dbReference>
<dbReference type="HOGENOM" id="CLU_076083_0_1_6"/>
<evidence type="ECO:0000313" key="4">
    <source>
        <dbReference type="Proteomes" id="UP000000238"/>
    </source>
</evidence>
<dbReference type="InterPro" id="IPR014833">
    <property type="entry name" value="TnsA_N"/>
</dbReference>
<dbReference type="EMBL" id="CP000155">
    <property type="protein sequence ID" value="ABC33679.1"/>
    <property type="molecule type" value="Genomic_DNA"/>
</dbReference>
<dbReference type="Pfam" id="PF08722">
    <property type="entry name" value="Tn7_TnsA-like_N"/>
    <property type="match status" value="1"/>
</dbReference>
<protein>
    <submittedName>
        <fullName evidence="3">Tn7-like transposition protein A</fullName>
    </submittedName>
</protein>
<dbReference type="InterPro" id="IPR036388">
    <property type="entry name" value="WH-like_DNA-bd_sf"/>
</dbReference>
<dbReference type="Proteomes" id="UP000000238">
    <property type="component" value="Chromosome"/>
</dbReference>
<organism evidence="3 4">
    <name type="scientific">Hahella chejuensis (strain KCTC 2396)</name>
    <dbReference type="NCBI Taxonomy" id="349521"/>
    <lineage>
        <taxon>Bacteria</taxon>
        <taxon>Pseudomonadati</taxon>
        <taxon>Pseudomonadota</taxon>
        <taxon>Gammaproteobacteria</taxon>
        <taxon>Oceanospirillales</taxon>
        <taxon>Hahellaceae</taxon>
        <taxon>Hahella</taxon>
    </lineage>
</organism>
<reference evidence="3 4" key="1">
    <citation type="journal article" date="2005" name="Nucleic Acids Res.">
        <title>Genomic blueprint of Hahella chejuensis, a marine microbe producing an algicidal agent.</title>
        <authorList>
            <person name="Jeong H."/>
            <person name="Yim J.H."/>
            <person name="Lee C."/>
            <person name="Choi S.-H."/>
            <person name="Park Y.K."/>
            <person name="Yoon S.H."/>
            <person name="Hur C.-G."/>
            <person name="Kang H.-Y."/>
            <person name="Kim D."/>
            <person name="Lee H.H."/>
            <person name="Park K.H."/>
            <person name="Park S.-H."/>
            <person name="Park H.-S."/>
            <person name="Lee H.K."/>
            <person name="Oh T.K."/>
            <person name="Kim J.F."/>
        </authorList>
    </citation>
    <scope>NUCLEOTIDE SEQUENCE [LARGE SCALE GENOMIC DNA]</scope>
    <source>
        <strain evidence="3 4">KCTC 2396</strain>
    </source>
</reference>
<dbReference type="RefSeq" id="WP_011400729.1">
    <property type="nucleotide sequence ID" value="NC_007645.1"/>
</dbReference>
<dbReference type="CDD" id="cd22362">
    <property type="entry name" value="TnsA_endonuclease-like"/>
    <property type="match status" value="1"/>
</dbReference>
<dbReference type="eggNOG" id="ENOG502Z9E1">
    <property type="taxonomic scope" value="Bacteria"/>
</dbReference>
<feature type="domain" description="TnsA endonuclease C-terminal" evidence="1">
    <location>
        <begin position="191"/>
        <end position="271"/>
    </location>
</feature>
<dbReference type="Gene3D" id="1.10.10.10">
    <property type="entry name" value="Winged helix-like DNA-binding domain superfamily/Winged helix DNA-binding domain"/>
    <property type="match status" value="1"/>
</dbReference>
<dbReference type="InterPro" id="IPR011856">
    <property type="entry name" value="tRNA_endonuc-like_dom_sf"/>
</dbReference>